<dbReference type="AlphaFoldDB" id="A0AAI8SSC8"/>
<protein>
    <recommendedName>
        <fullName evidence="3">HTH domain-containing protein</fullName>
    </recommendedName>
</protein>
<dbReference type="Gene3D" id="1.10.10.10">
    <property type="entry name" value="Winged helix-like DNA-binding domain superfamily/Winged helix DNA-binding domain"/>
    <property type="match status" value="1"/>
</dbReference>
<proteinExistence type="predicted"/>
<name>A0AAI8SSC8_MYCAV</name>
<dbReference type="InterPro" id="IPR036388">
    <property type="entry name" value="WH-like_DNA-bd_sf"/>
</dbReference>
<evidence type="ECO:0000313" key="1">
    <source>
        <dbReference type="EMBL" id="BBN50346.1"/>
    </source>
</evidence>
<reference evidence="1 2" key="1">
    <citation type="submission" date="2019-09" db="EMBL/GenBank/DDBJ databases">
        <title>Complete genome sequence of Mycobacterium avium subsp. hominissuis strain JP-H-1.</title>
        <authorList>
            <person name="Kinoshita Y."/>
            <person name="Niwa H."/>
            <person name="Uchida-Fujii E."/>
            <person name="Nukada T."/>
        </authorList>
    </citation>
    <scope>NUCLEOTIDE SEQUENCE [LARGE SCALE GENOMIC DNA]</scope>
    <source>
        <strain evidence="1 2">JP-H-1</strain>
    </source>
</reference>
<evidence type="ECO:0000313" key="2">
    <source>
        <dbReference type="Proteomes" id="UP000327362"/>
    </source>
</evidence>
<sequence length="210" mass="22525">MTPDERKQAVKAMLDDDPSLSQWAIARRLGVSQRTVSRDMAAIGRVSANRFVANRPKAARPQTVSSQVSGGMTRAAPVTSITPEGIAALMDFHLTPGDKLVAAIRAELDSNGLEPDAREAGLLAQVRETADIIAAAQQRLDADGLVFAPAAKGGPPRPHPLLAEIRGQRVVLARLLSQINMEEGSKNPVKQKAANTRWRARNMQREAGIG</sequence>
<dbReference type="EMBL" id="AP020326">
    <property type="protein sequence ID" value="BBN50346.1"/>
    <property type="molecule type" value="Genomic_DNA"/>
</dbReference>
<dbReference type="RefSeq" id="WP_019733551.1">
    <property type="nucleotide sequence ID" value="NZ_AP020326.1"/>
</dbReference>
<organism evidence="1 2">
    <name type="scientific">Mycobacterium avium subsp. hominissuis</name>
    <dbReference type="NCBI Taxonomy" id="439334"/>
    <lineage>
        <taxon>Bacteria</taxon>
        <taxon>Bacillati</taxon>
        <taxon>Actinomycetota</taxon>
        <taxon>Actinomycetes</taxon>
        <taxon>Mycobacteriales</taxon>
        <taxon>Mycobacteriaceae</taxon>
        <taxon>Mycobacterium</taxon>
        <taxon>Mycobacterium avium complex (MAC)</taxon>
    </lineage>
</organism>
<accession>A0AAI8SSC8</accession>
<evidence type="ECO:0008006" key="3">
    <source>
        <dbReference type="Google" id="ProtNLM"/>
    </source>
</evidence>
<dbReference type="Proteomes" id="UP000327362">
    <property type="component" value="Chromosome"/>
</dbReference>
<gene>
    <name evidence="1" type="ORF">JPH1_48210</name>
</gene>